<dbReference type="Gene3D" id="3.30.590.10">
    <property type="entry name" value="Glutamine synthetase/guanido kinase, catalytic domain"/>
    <property type="match status" value="1"/>
</dbReference>
<dbReference type="Gene3D" id="3.10.20.70">
    <property type="entry name" value="Glutamine synthetase, N-terminal domain"/>
    <property type="match status" value="1"/>
</dbReference>
<comment type="similarity">
    <text evidence="1 8 9">Belongs to the glutamine synthetase family.</text>
</comment>
<reference evidence="13" key="1">
    <citation type="submission" date="2016-11" db="UniProtKB">
        <authorList>
            <consortium name="WormBaseParasite"/>
        </authorList>
    </citation>
    <scope>IDENTIFICATION</scope>
</reference>
<dbReference type="InterPro" id="IPR036651">
    <property type="entry name" value="Gln_synt_N_sf"/>
</dbReference>
<keyword evidence="5" id="KW-0547">Nucleotide-binding</keyword>
<evidence type="ECO:0000256" key="7">
    <source>
        <dbReference type="ARBA" id="ARBA00049436"/>
    </source>
</evidence>
<dbReference type="WBParaSite" id="L893_g11458.t1">
    <property type="protein sequence ID" value="L893_g11458.t1"/>
    <property type="gene ID" value="L893_g11458"/>
</dbReference>
<keyword evidence="6" id="KW-0067">ATP-binding</keyword>
<dbReference type="InterPro" id="IPR050292">
    <property type="entry name" value="Glutamine_Synthetase"/>
</dbReference>
<dbReference type="Proteomes" id="UP000095287">
    <property type="component" value="Unplaced"/>
</dbReference>
<name>A0A1I7Y0Q0_9BILA</name>
<dbReference type="PROSITE" id="PS51987">
    <property type="entry name" value="GS_CATALYTIC"/>
    <property type="match status" value="1"/>
</dbReference>
<sequence>MRVSTALEEHETGQLHAVLTCSAFELRSECSLFLAAMKVPTTAEGLWIVALAAAVAAAARSSSKSLRPRPSGPDFNPRDGIRTAAMQQQRPEAFTWARFSVDFAPLAGVDQEEELLRPPPPPLLDLTTAENVAIGRFYFSYLSGGPKRDSAGRQLLPRGEWTAGHPCDRHVIFVPAFVVIVCTRECARARSKVHDGLEECEERCRCTLSPCSHSRRQQQPVFVSRAVVATDPPYVDFCRLSISYFAFCKRQKKARMNYRDMFKTDKAVAARFMALPLDPNICQCTYVWIDGSGENVRCKTRTLNSVPQTVDELPIWNFDGSSTNQASGEHSDVFLHPVAMFDDPFTMKPNKLVMCETYDKDGLPHPTNHRFQCANVMNQAKDQVPWFGMEQEYAILDADGAIFGWPKQGFPGPQGPYYCGVGTNKVFGRDVVEAHIKACIYAGIKICGTNAEVMPGQWEFQVGPCEGIEMGDHLWMARFILHRVAEEFGLGISFDPKPIEGDWNGAGCHTNFSTVGMRQDGGYDLIIEAIERLSKVHRAHIAYYDPREGRDNERRLTGKHETASIDKFSWGVASRAVSIRVPAQTHLDKKGYFEDRRPSSNCDPYSVTGAITRTCCLKERRLSRCYGSEEEPLEVISKKKETIQTALTNGHIQNGHIQNGHANGALKAH</sequence>
<keyword evidence="4" id="KW-0436">Ligase</keyword>
<dbReference type="PANTHER" id="PTHR20852">
    <property type="entry name" value="GLUTAMINE SYNTHETASE"/>
    <property type="match status" value="1"/>
</dbReference>
<dbReference type="EC" id="6.3.1.2" evidence="3"/>
<dbReference type="FunFam" id="3.10.20.70:FF:000004">
    <property type="entry name" value="Glutamine synthetase"/>
    <property type="match status" value="1"/>
</dbReference>
<evidence type="ECO:0000256" key="3">
    <source>
        <dbReference type="ARBA" id="ARBA00012937"/>
    </source>
</evidence>
<dbReference type="PROSITE" id="PS00181">
    <property type="entry name" value="GLNA_ATP"/>
    <property type="match status" value="1"/>
</dbReference>
<dbReference type="AlphaFoldDB" id="A0A1I7Y0Q0"/>
<evidence type="ECO:0000259" key="11">
    <source>
        <dbReference type="PROSITE" id="PS51987"/>
    </source>
</evidence>
<feature type="domain" description="GS catalytic" evidence="11">
    <location>
        <begin position="369"/>
        <end position="669"/>
    </location>
</feature>
<keyword evidence="12" id="KW-1185">Reference proteome</keyword>
<dbReference type="SUPFAM" id="SSF55931">
    <property type="entry name" value="Glutamine synthetase/guanido kinase"/>
    <property type="match status" value="1"/>
</dbReference>
<comment type="catalytic activity">
    <reaction evidence="7">
        <text>L-glutamate + NH4(+) + ATP = L-glutamine + ADP + phosphate + H(+)</text>
        <dbReference type="Rhea" id="RHEA:16169"/>
        <dbReference type="ChEBI" id="CHEBI:15378"/>
        <dbReference type="ChEBI" id="CHEBI:28938"/>
        <dbReference type="ChEBI" id="CHEBI:29985"/>
        <dbReference type="ChEBI" id="CHEBI:30616"/>
        <dbReference type="ChEBI" id="CHEBI:43474"/>
        <dbReference type="ChEBI" id="CHEBI:58359"/>
        <dbReference type="ChEBI" id="CHEBI:456216"/>
        <dbReference type="EC" id="6.3.1.2"/>
    </reaction>
</comment>
<evidence type="ECO:0000256" key="1">
    <source>
        <dbReference type="ARBA" id="ARBA00009897"/>
    </source>
</evidence>
<dbReference type="PANTHER" id="PTHR20852:SF57">
    <property type="entry name" value="GLUTAMINE SYNTHETASE 2 CYTOPLASMIC"/>
    <property type="match status" value="1"/>
</dbReference>
<evidence type="ECO:0000256" key="5">
    <source>
        <dbReference type="ARBA" id="ARBA00022741"/>
    </source>
</evidence>
<comment type="subunit">
    <text evidence="2">Homooctamer.</text>
</comment>
<organism evidence="12 13">
    <name type="scientific">Steinernema glaseri</name>
    <dbReference type="NCBI Taxonomy" id="37863"/>
    <lineage>
        <taxon>Eukaryota</taxon>
        <taxon>Metazoa</taxon>
        <taxon>Ecdysozoa</taxon>
        <taxon>Nematoda</taxon>
        <taxon>Chromadorea</taxon>
        <taxon>Rhabditida</taxon>
        <taxon>Tylenchina</taxon>
        <taxon>Panagrolaimomorpha</taxon>
        <taxon>Strongyloidoidea</taxon>
        <taxon>Steinernematidae</taxon>
        <taxon>Steinernema</taxon>
    </lineage>
</organism>
<dbReference type="InterPro" id="IPR014746">
    <property type="entry name" value="Gln_synth/guanido_kin_cat_dom"/>
</dbReference>
<dbReference type="SUPFAM" id="SSF54368">
    <property type="entry name" value="Glutamine synthetase, N-terminal domain"/>
    <property type="match status" value="1"/>
</dbReference>
<protein>
    <recommendedName>
        <fullName evidence="3">glutamine synthetase</fullName>
        <ecNumber evidence="3">6.3.1.2</ecNumber>
    </recommendedName>
</protein>
<dbReference type="Pfam" id="PF03951">
    <property type="entry name" value="Gln-synt_N"/>
    <property type="match status" value="1"/>
</dbReference>
<evidence type="ECO:0000313" key="13">
    <source>
        <dbReference type="WBParaSite" id="L893_g11458.t1"/>
    </source>
</evidence>
<dbReference type="InterPro" id="IPR008147">
    <property type="entry name" value="Gln_synt_N"/>
</dbReference>
<dbReference type="InterPro" id="IPR027303">
    <property type="entry name" value="Gln_synth_gly_rich_site"/>
</dbReference>
<dbReference type="GO" id="GO:0005524">
    <property type="term" value="F:ATP binding"/>
    <property type="evidence" value="ECO:0007669"/>
    <property type="project" value="UniProtKB-KW"/>
</dbReference>
<evidence type="ECO:0000256" key="4">
    <source>
        <dbReference type="ARBA" id="ARBA00022598"/>
    </source>
</evidence>
<dbReference type="GO" id="GO:0005737">
    <property type="term" value="C:cytoplasm"/>
    <property type="evidence" value="ECO:0007669"/>
    <property type="project" value="TreeGrafter"/>
</dbReference>
<evidence type="ECO:0000256" key="9">
    <source>
        <dbReference type="RuleBase" id="RU000384"/>
    </source>
</evidence>
<dbReference type="SMART" id="SM01230">
    <property type="entry name" value="Gln-synt_C"/>
    <property type="match status" value="1"/>
</dbReference>
<dbReference type="GO" id="GO:0004356">
    <property type="term" value="F:glutamine synthetase activity"/>
    <property type="evidence" value="ECO:0007669"/>
    <property type="project" value="UniProtKB-EC"/>
</dbReference>
<dbReference type="Pfam" id="PF00120">
    <property type="entry name" value="Gln-synt_C"/>
    <property type="match status" value="1"/>
</dbReference>
<evidence type="ECO:0000259" key="10">
    <source>
        <dbReference type="PROSITE" id="PS51986"/>
    </source>
</evidence>
<dbReference type="PROSITE" id="PS51986">
    <property type="entry name" value="GS_BETA_GRASP"/>
    <property type="match status" value="1"/>
</dbReference>
<evidence type="ECO:0000313" key="12">
    <source>
        <dbReference type="Proteomes" id="UP000095287"/>
    </source>
</evidence>
<evidence type="ECO:0000256" key="6">
    <source>
        <dbReference type="ARBA" id="ARBA00022840"/>
    </source>
</evidence>
<evidence type="ECO:0000256" key="2">
    <source>
        <dbReference type="ARBA" id="ARBA00011823"/>
    </source>
</evidence>
<evidence type="ECO:0000256" key="8">
    <source>
        <dbReference type="PROSITE-ProRule" id="PRU01330"/>
    </source>
</evidence>
<accession>A0A1I7Y0Q0</accession>
<dbReference type="InterPro" id="IPR008146">
    <property type="entry name" value="Gln_synth_cat_dom"/>
</dbReference>
<proteinExistence type="inferred from homology"/>
<dbReference type="FunFam" id="3.30.590.10:FF:000004">
    <property type="entry name" value="Glutamine synthetase"/>
    <property type="match status" value="1"/>
</dbReference>
<feature type="domain" description="GS beta-grasp" evidence="10">
    <location>
        <begin position="279"/>
        <end position="362"/>
    </location>
</feature>
<dbReference type="GO" id="GO:0006542">
    <property type="term" value="P:glutamine biosynthetic process"/>
    <property type="evidence" value="ECO:0007669"/>
    <property type="project" value="InterPro"/>
</dbReference>